<comment type="caution">
    <text evidence="1">The sequence shown here is derived from an EMBL/GenBank/DDBJ whole genome shotgun (WGS) entry which is preliminary data.</text>
</comment>
<name>A0A917M3U7_9BACI</name>
<dbReference type="EMBL" id="BMFR01000007">
    <property type="protein sequence ID" value="GGG75994.1"/>
    <property type="molecule type" value="Genomic_DNA"/>
</dbReference>
<dbReference type="Proteomes" id="UP000622860">
    <property type="component" value="Unassembled WGS sequence"/>
</dbReference>
<accession>A0A917M3U7</accession>
<evidence type="ECO:0000313" key="1">
    <source>
        <dbReference type="EMBL" id="GGG75994.1"/>
    </source>
</evidence>
<reference evidence="1" key="1">
    <citation type="journal article" date="2014" name="Int. J. Syst. Evol. Microbiol.">
        <title>Complete genome sequence of Corynebacterium casei LMG S-19264T (=DSM 44701T), isolated from a smear-ripened cheese.</title>
        <authorList>
            <consortium name="US DOE Joint Genome Institute (JGI-PGF)"/>
            <person name="Walter F."/>
            <person name="Albersmeier A."/>
            <person name="Kalinowski J."/>
            <person name="Ruckert C."/>
        </authorList>
    </citation>
    <scope>NUCLEOTIDE SEQUENCE</scope>
    <source>
        <strain evidence="1">CGMCC 1.12754</strain>
    </source>
</reference>
<proteinExistence type="predicted"/>
<sequence>MLRNHLISPSSFPLIKSHANPIWEYLHLLTKLRVVKQLSSELFMKVTEIKFHKNVEDALEADEKVIHALQTTLPNKIQA</sequence>
<keyword evidence="2" id="KW-1185">Reference proteome</keyword>
<evidence type="ECO:0000313" key="2">
    <source>
        <dbReference type="Proteomes" id="UP000622860"/>
    </source>
</evidence>
<organism evidence="1 2">
    <name type="scientific">Virgibacillus oceani</name>
    <dbReference type="NCBI Taxonomy" id="1479511"/>
    <lineage>
        <taxon>Bacteria</taxon>
        <taxon>Bacillati</taxon>
        <taxon>Bacillota</taxon>
        <taxon>Bacilli</taxon>
        <taxon>Bacillales</taxon>
        <taxon>Bacillaceae</taxon>
        <taxon>Virgibacillus</taxon>
    </lineage>
</organism>
<reference evidence="1" key="2">
    <citation type="submission" date="2020-09" db="EMBL/GenBank/DDBJ databases">
        <authorList>
            <person name="Sun Q."/>
            <person name="Zhou Y."/>
        </authorList>
    </citation>
    <scope>NUCLEOTIDE SEQUENCE</scope>
    <source>
        <strain evidence="1">CGMCC 1.12754</strain>
    </source>
</reference>
<gene>
    <name evidence="1" type="ORF">GCM10011398_21130</name>
</gene>
<dbReference type="AlphaFoldDB" id="A0A917M3U7"/>
<protein>
    <submittedName>
        <fullName evidence="1">Uncharacterized protein</fullName>
    </submittedName>
</protein>